<accession>A0A150K1D4</accession>
<protein>
    <recommendedName>
        <fullName evidence="1">Bacterial Ig domain-containing protein</fullName>
    </recommendedName>
</protein>
<dbReference type="Proteomes" id="UP000075288">
    <property type="component" value="Unassembled WGS sequence"/>
</dbReference>
<feature type="domain" description="Bacterial Ig" evidence="1">
    <location>
        <begin position="533"/>
        <end position="611"/>
    </location>
</feature>
<evidence type="ECO:0000313" key="2">
    <source>
        <dbReference type="EMBL" id="KYC63390.1"/>
    </source>
</evidence>
<dbReference type="Pfam" id="PF17936">
    <property type="entry name" value="Big_6"/>
    <property type="match status" value="2"/>
</dbReference>
<feature type="domain" description="Bacterial Ig" evidence="1">
    <location>
        <begin position="453"/>
        <end position="530"/>
    </location>
</feature>
<dbReference type="InterPro" id="IPR013783">
    <property type="entry name" value="Ig-like_fold"/>
</dbReference>
<evidence type="ECO:0000313" key="3">
    <source>
        <dbReference type="Proteomes" id="UP000075288"/>
    </source>
</evidence>
<proteinExistence type="predicted"/>
<sequence>MRMFRQALSLPIILSLLFILPAGVFGAGGSASAQDYYKLVSNESVSSLLTEPTGTFKIANLAPLRQKFKSSVYRIDYQKPFDLLKYLSLRKYSIRMEMKKTRPPRVGDTKKFWVSNLASNKDYQVSAKLLYSGPHADVWVYNNQLNGAQAAQLGKEFDNRIYALDTRYFGMPSDVDGNGKVNILCYDIQDGFDGSGGYVAGYFYPLDLFDADTSNKSEIFYIDTYPLMGTGTSKNVTEAYSTLAHEFQHMISFNQKVFIQHHWDTFDTWIDEGMSMAAEQIYTGKPLSDRIDDYNNDASITNGHSLLYWDDSGDVLANYSLSYLFMEYLKIQCGQGDAIFKKIMDDPNTNEKAIQDVIQKYIDPNLTFGQFMTDFRAALVLKQTNGLYGFKGNAAFKPLRIKTYNGSSLKLKGGGAVVKKLSSASRFSVPSGKGRDVTYTLLSGSIGGKAQQPKTPKVWTVGDNSTSISGSADPGIEVAIMKNGKILARGTADGKGLFKVPVPKQKAGTVLYVYTEDGLKSSKVKVTVKDKTAPGMPTAGNVTTKSTHVAGKAEKSAVVYVYRGSKQIGKATANAKGAYSVRISKQKKGTKLSIFAKDRAGNKSKTRMVTVR</sequence>
<organism evidence="2 3">
    <name type="scientific">Heyndrickxia coagulans</name>
    <name type="common">Weizmannia coagulans</name>
    <dbReference type="NCBI Taxonomy" id="1398"/>
    <lineage>
        <taxon>Bacteria</taxon>
        <taxon>Bacillati</taxon>
        <taxon>Bacillota</taxon>
        <taxon>Bacilli</taxon>
        <taxon>Bacillales</taxon>
        <taxon>Bacillaceae</taxon>
        <taxon>Heyndrickxia</taxon>
    </lineage>
</organism>
<name>A0A150K1D4_HEYCO</name>
<dbReference type="InterPro" id="IPR019501">
    <property type="entry name" value="Peptidase_M30_hyicolysin"/>
</dbReference>
<dbReference type="PATRIC" id="fig|1398.26.peg.2738"/>
<dbReference type="Gene3D" id="2.60.40.10">
    <property type="entry name" value="Immunoglobulins"/>
    <property type="match status" value="2"/>
</dbReference>
<gene>
    <name evidence="2" type="ORF">B4098_0734</name>
</gene>
<reference evidence="2 3" key="1">
    <citation type="submission" date="2016-01" db="EMBL/GenBank/DDBJ databases">
        <title>Genome Sequences of Twelve Sporeforming Bacillus Species Isolated from Foods.</title>
        <authorList>
            <person name="Berendsen E.M."/>
            <person name="Wells-Bennik M.H."/>
            <person name="Krawcyk A.O."/>
            <person name="De Jong A."/>
            <person name="Holsappel S."/>
            <person name="Eijlander R.T."/>
            <person name="Kuipers O.P."/>
        </authorList>
    </citation>
    <scope>NUCLEOTIDE SEQUENCE [LARGE SCALE GENOMIC DNA]</scope>
    <source>
        <strain evidence="2 3">B4098</strain>
    </source>
</reference>
<comment type="caution">
    <text evidence="2">The sequence shown here is derived from an EMBL/GenBank/DDBJ whole genome shotgun (WGS) entry which is preliminary data.</text>
</comment>
<dbReference type="InterPro" id="IPR041498">
    <property type="entry name" value="Big_6"/>
</dbReference>
<dbReference type="Pfam" id="PF10460">
    <property type="entry name" value="Peptidase_M30"/>
    <property type="match status" value="1"/>
</dbReference>
<dbReference type="AlphaFoldDB" id="A0A150K1D4"/>
<dbReference type="EMBL" id="LQYG01000040">
    <property type="protein sequence ID" value="KYC63390.1"/>
    <property type="molecule type" value="Genomic_DNA"/>
</dbReference>
<evidence type="ECO:0000259" key="1">
    <source>
        <dbReference type="Pfam" id="PF17936"/>
    </source>
</evidence>